<keyword evidence="1" id="KW-0732">Signal</keyword>
<proteinExistence type="predicted"/>
<organism evidence="3 4">
    <name type="scientific">Zunongwangia profunda</name>
    <dbReference type="NCBI Taxonomy" id="398743"/>
    <lineage>
        <taxon>Bacteria</taxon>
        <taxon>Pseudomonadati</taxon>
        <taxon>Bacteroidota</taxon>
        <taxon>Flavobacteriia</taxon>
        <taxon>Flavobacteriales</taxon>
        <taxon>Flavobacteriaceae</taxon>
        <taxon>Zunongwangia</taxon>
    </lineage>
</organism>
<dbReference type="EMBL" id="DPMF01000384">
    <property type="protein sequence ID" value="HCV82698.1"/>
    <property type="molecule type" value="Genomic_DNA"/>
</dbReference>
<feature type="signal peptide" evidence="1">
    <location>
        <begin position="1"/>
        <end position="20"/>
    </location>
</feature>
<feature type="domain" description="DUF4440" evidence="2">
    <location>
        <begin position="39"/>
        <end position="149"/>
    </location>
</feature>
<protein>
    <submittedName>
        <fullName evidence="3">DUF4440 domain-containing protein</fullName>
    </submittedName>
</protein>
<dbReference type="AlphaFoldDB" id="A0A3D5J4T1"/>
<evidence type="ECO:0000256" key="1">
    <source>
        <dbReference type="SAM" id="SignalP"/>
    </source>
</evidence>
<accession>A0A3D5J4T1</accession>
<sequence>MKILNLILPMLILATVQVNGQEIIKEADTEKNAVIGIMKSYQEALENLNTEGTIELFSEDSEVIESGGVEGSFANYNEHHLGPELVHFQKFEFSNYEIDVVIELPFAFTTETYRYTIDLKPDDKGDKRTIEREGVTSSILKKSDGKWKIYKSHSSSRNYK</sequence>
<evidence type="ECO:0000313" key="3">
    <source>
        <dbReference type="EMBL" id="HCV82698.1"/>
    </source>
</evidence>
<dbReference type="InterPro" id="IPR032710">
    <property type="entry name" value="NTF2-like_dom_sf"/>
</dbReference>
<dbReference type="InterPro" id="IPR027843">
    <property type="entry name" value="DUF4440"/>
</dbReference>
<gene>
    <name evidence="3" type="ORF">DGQ38_16795</name>
</gene>
<reference evidence="3 4" key="1">
    <citation type="journal article" date="2018" name="Nat. Biotechnol.">
        <title>A standardized bacterial taxonomy based on genome phylogeny substantially revises the tree of life.</title>
        <authorList>
            <person name="Parks D.H."/>
            <person name="Chuvochina M."/>
            <person name="Waite D.W."/>
            <person name="Rinke C."/>
            <person name="Skarshewski A."/>
            <person name="Chaumeil P.A."/>
            <person name="Hugenholtz P."/>
        </authorList>
    </citation>
    <scope>NUCLEOTIDE SEQUENCE [LARGE SCALE GENOMIC DNA]</scope>
    <source>
        <strain evidence="3">UBA9359</strain>
    </source>
</reference>
<dbReference type="RefSeq" id="WP_274971552.1">
    <property type="nucleotide sequence ID" value="NZ_DEPI01000151.1"/>
</dbReference>
<evidence type="ECO:0000259" key="2">
    <source>
        <dbReference type="Pfam" id="PF14534"/>
    </source>
</evidence>
<evidence type="ECO:0000313" key="4">
    <source>
        <dbReference type="Proteomes" id="UP000264330"/>
    </source>
</evidence>
<dbReference type="Pfam" id="PF14534">
    <property type="entry name" value="DUF4440"/>
    <property type="match status" value="1"/>
</dbReference>
<dbReference type="SUPFAM" id="SSF54427">
    <property type="entry name" value="NTF2-like"/>
    <property type="match status" value="1"/>
</dbReference>
<name>A0A3D5J4T1_9FLAO</name>
<feature type="chain" id="PRO_5017578651" evidence="1">
    <location>
        <begin position="21"/>
        <end position="160"/>
    </location>
</feature>
<comment type="caution">
    <text evidence="3">The sequence shown here is derived from an EMBL/GenBank/DDBJ whole genome shotgun (WGS) entry which is preliminary data.</text>
</comment>
<dbReference type="Proteomes" id="UP000264330">
    <property type="component" value="Unassembled WGS sequence"/>
</dbReference>
<dbReference type="Gene3D" id="3.10.450.50">
    <property type="match status" value="1"/>
</dbReference>